<evidence type="ECO:0000313" key="4">
    <source>
        <dbReference type="EMBL" id="QJE73903.1"/>
    </source>
</evidence>
<dbReference type="PANTHER" id="PTHR43542:SF1">
    <property type="entry name" value="METHYLTRANSFERASE"/>
    <property type="match status" value="1"/>
</dbReference>
<evidence type="ECO:0000313" key="5">
    <source>
        <dbReference type="Proteomes" id="UP000501891"/>
    </source>
</evidence>
<dbReference type="EMBL" id="CP051775">
    <property type="protein sequence ID" value="QJE73903.1"/>
    <property type="molecule type" value="Genomic_DNA"/>
</dbReference>
<evidence type="ECO:0000256" key="3">
    <source>
        <dbReference type="SAM" id="MobiDB-lite"/>
    </source>
</evidence>
<dbReference type="InterPro" id="IPR004398">
    <property type="entry name" value="RNA_MeTrfase_RsmD"/>
</dbReference>
<dbReference type="KEGG" id="acru:HHL28_13085"/>
<sequence length="188" mass="19666">MRIVGGKHRGRRLEAPPGLDVRPTSDRTRESLFNILAHGDWAADDGDVIDGAVVLDAFCGTGALALEALSRGAGSALLLDRSRASLDAARRNAAVLGEEGRCRFVLGDATKPQPAPAAATLAFLDPPYAQDLVPAALTALASRGWLAAGCLCVAEVGERDPLAAPAGFELLEERAYGKTRVGFLRHLG</sequence>
<name>A0A858R9S6_9PROT</name>
<feature type="region of interest" description="Disordered" evidence="3">
    <location>
        <begin position="1"/>
        <end position="25"/>
    </location>
</feature>
<dbReference type="AlphaFoldDB" id="A0A858R9S6"/>
<reference evidence="4" key="1">
    <citation type="submission" date="2020-04" db="EMBL/GenBank/DDBJ databases">
        <title>A desert anoxygenic phototrophic bacterium fixes CO2 using RubisCO under aerobic conditions.</title>
        <authorList>
            <person name="Tang K."/>
        </authorList>
    </citation>
    <scope>NUCLEOTIDE SEQUENCE [LARGE SCALE GENOMIC DNA]</scope>
    <source>
        <strain evidence="4">MIMtkB3</strain>
    </source>
</reference>
<dbReference type="GO" id="GO:0052913">
    <property type="term" value="F:16S rRNA (guanine(966)-N(2))-methyltransferase activity"/>
    <property type="evidence" value="ECO:0007669"/>
    <property type="project" value="UniProtKB-EC"/>
</dbReference>
<dbReference type="InterPro" id="IPR029063">
    <property type="entry name" value="SAM-dependent_MTases_sf"/>
</dbReference>
<keyword evidence="2 4" id="KW-0808">Transferase</keyword>
<gene>
    <name evidence="4" type="primary">rsmD</name>
    <name evidence="4" type="ORF">HHL28_13085</name>
</gene>
<dbReference type="CDD" id="cd02440">
    <property type="entry name" value="AdoMet_MTases"/>
    <property type="match status" value="1"/>
</dbReference>
<dbReference type="Pfam" id="PF03602">
    <property type="entry name" value="Cons_hypoth95"/>
    <property type="match status" value="1"/>
</dbReference>
<accession>A0A858R9S6</accession>
<dbReference type="EC" id="2.1.1.171" evidence="4"/>
<organism evidence="4 5">
    <name type="scientific">Aerophototrophica crusticola</name>
    <dbReference type="NCBI Taxonomy" id="1709002"/>
    <lineage>
        <taxon>Bacteria</taxon>
        <taxon>Pseudomonadati</taxon>
        <taxon>Pseudomonadota</taxon>
        <taxon>Alphaproteobacteria</taxon>
        <taxon>Rhodospirillales</taxon>
        <taxon>Rhodospirillaceae</taxon>
        <taxon>Aerophototrophica</taxon>
    </lineage>
</organism>
<dbReference type="SUPFAM" id="SSF53335">
    <property type="entry name" value="S-adenosyl-L-methionine-dependent methyltransferases"/>
    <property type="match status" value="1"/>
</dbReference>
<feature type="compositionally biased region" description="Basic residues" evidence="3">
    <location>
        <begin position="1"/>
        <end position="11"/>
    </location>
</feature>
<dbReference type="Proteomes" id="UP000501891">
    <property type="component" value="Chromosome"/>
</dbReference>
<dbReference type="PIRSF" id="PIRSF004553">
    <property type="entry name" value="CHP00095"/>
    <property type="match status" value="1"/>
</dbReference>
<dbReference type="NCBIfam" id="TIGR00095">
    <property type="entry name" value="16S rRNA (guanine(966)-N(2))-methyltransferase RsmD"/>
    <property type="match status" value="1"/>
</dbReference>
<evidence type="ECO:0000256" key="2">
    <source>
        <dbReference type="ARBA" id="ARBA00022679"/>
    </source>
</evidence>
<dbReference type="Gene3D" id="3.40.50.150">
    <property type="entry name" value="Vaccinia Virus protein VP39"/>
    <property type="match status" value="1"/>
</dbReference>
<evidence type="ECO:0000256" key="1">
    <source>
        <dbReference type="ARBA" id="ARBA00022603"/>
    </source>
</evidence>
<protein>
    <submittedName>
        <fullName evidence="4">16S rRNA (Guanine(966)-N(2))-methyltransferase RsmD</fullName>
        <ecNumber evidence="4">2.1.1.171</ecNumber>
    </submittedName>
</protein>
<keyword evidence="1 4" id="KW-0489">Methyltransferase</keyword>
<dbReference type="PANTHER" id="PTHR43542">
    <property type="entry name" value="METHYLTRANSFERASE"/>
    <property type="match status" value="1"/>
</dbReference>
<proteinExistence type="predicted"/>
<keyword evidence="5" id="KW-1185">Reference proteome</keyword>